<organism evidence="4 5">
    <name type="scientific">Eiseniibacteriota bacterium</name>
    <dbReference type="NCBI Taxonomy" id="2212470"/>
    <lineage>
        <taxon>Bacteria</taxon>
        <taxon>Candidatus Eiseniibacteriota</taxon>
    </lineage>
</organism>
<feature type="domain" description="Glycosyl transferase family 1" evidence="2">
    <location>
        <begin position="183"/>
        <end position="343"/>
    </location>
</feature>
<comment type="caution">
    <text evidence="4">The sequence shown here is derived from an EMBL/GenBank/DDBJ whole genome shotgun (WGS) entry which is preliminary data.</text>
</comment>
<evidence type="ECO:0000259" key="3">
    <source>
        <dbReference type="Pfam" id="PF13439"/>
    </source>
</evidence>
<protein>
    <submittedName>
        <fullName evidence="4">Glycosyltransferase</fullName>
    </submittedName>
</protein>
<dbReference type="GO" id="GO:0016740">
    <property type="term" value="F:transferase activity"/>
    <property type="evidence" value="ECO:0007669"/>
    <property type="project" value="UniProtKB-KW"/>
</dbReference>
<dbReference type="InterPro" id="IPR028098">
    <property type="entry name" value="Glyco_trans_4-like_N"/>
</dbReference>
<dbReference type="SUPFAM" id="SSF53756">
    <property type="entry name" value="UDP-Glycosyltransferase/glycogen phosphorylase"/>
    <property type="match status" value="1"/>
</dbReference>
<dbReference type="Proteomes" id="UP000320184">
    <property type="component" value="Unassembled WGS sequence"/>
</dbReference>
<dbReference type="Gene3D" id="3.40.50.2000">
    <property type="entry name" value="Glycogen Phosphorylase B"/>
    <property type="match status" value="2"/>
</dbReference>
<dbReference type="AlphaFoldDB" id="A0A538SJI6"/>
<feature type="region of interest" description="Disordered" evidence="1">
    <location>
        <begin position="164"/>
        <end position="184"/>
    </location>
</feature>
<name>A0A538SJI6_UNCEI</name>
<dbReference type="PANTHER" id="PTHR12526:SF630">
    <property type="entry name" value="GLYCOSYLTRANSFERASE"/>
    <property type="match status" value="1"/>
</dbReference>
<dbReference type="Pfam" id="PF13439">
    <property type="entry name" value="Glyco_transf_4"/>
    <property type="match status" value="1"/>
</dbReference>
<dbReference type="PANTHER" id="PTHR12526">
    <property type="entry name" value="GLYCOSYLTRANSFERASE"/>
    <property type="match status" value="1"/>
</dbReference>
<dbReference type="Pfam" id="PF00534">
    <property type="entry name" value="Glycos_transf_1"/>
    <property type="match status" value="1"/>
</dbReference>
<reference evidence="4 5" key="1">
    <citation type="journal article" date="2019" name="Nat. Microbiol.">
        <title>Mediterranean grassland soil C-N compound turnover is dependent on rainfall and depth, and is mediated by genomically divergent microorganisms.</title>
        <authorList>
            <person name="Diamond S."/>
            <person name="Andeer P.F."/>
            <person name="Li Z."/>
            <person name="Crits-Christoph A."/>
            <person name="Burstein D."/>
            <person name="Anantharaman K."/>
            <person name="Lane K.R."/>
            <person name="Thomas B.C."/>
            <person name="Pan C."/>
            <person name="Northen T.R."/>
            <person name="Banfield J.F."/>
        </authorList>
    </citation>
    <scope>NUCLEOTIDE SEQUENCE [LARGE SCALE GENOMIC DNA]</scope>
    <source>
        <strain evidence="4">WS_3</strain>
    </source>
</reference>
<evidence type="ECO:0000256" key="1">
    <source>
        <dbReference type="SAM" id="MobiDB-lite"/>
    </source>
</evidence>
<evidence type="ECO:0000313" key="4">
    <source>
        <dbReference type="EMBL" id="TMQ51528.1"/>
    </source>
</evidence>
<dbReference type="InterPro" id="IPR001296">
    <property type="entry name" value="Glyco_trans_1"/>
</dbReference>
<keyword evidence="4" id="KW-0808">Transferase</keyword>
<gene>
    <name evidence="4" type="ORF">E6K73_05470</name>
</gene>
<evidence type="ECO:0000313" key="5">
    <source>
        <dbReference type="Proteomes" id="UP000320184"/>
    </source>
</evidence>
<accession>A0A538SJI6</accession>
<dbReference type="EMBL" id="VBOT01000068">
    <property type="protein sequence ID" value="TMQ51528.1"/>
    <property type="molecule type" value="Genomic_DNA"/>
</dbReference>
<feature type="domain" description="Glycosyltransferase subfamily 4-like N-terminal" evidence="3">
    <location>
        <begin position="13"/>
        <end position="160"/>
    </location>
</feature>
<proteinExistence type="predicted"/>
<evidence type="ECO:0000259" key="2">
    <source>
        <dbReference type="Pfam" id="PF00534"/>
    </source>
</evidence>
<sequence>MKIAHLDTGRDWRGGQAQVMHLLPGLRARGHESVLLGPPSPLLERAAREGFEVHPWRVRGDLDLPGAMAAAARLRSLGADLVHAHTAGAHVAGFLAARSSGVPVVVARRVAVPPGGLSSRFKYRLGIDRYLCVSRSVIEVLARAGVPRSRLAWVPSGVELTAPGEAAGSSARDPADPPPPSLHAEIGAPAGAPIVGTVASLTREKRHGDILGAAVRVLERFPDTHFVWIGDGERRQALESLRRTLGLETRVHLLGFRRDARRLMKEFTVCVLASVLEGLGTSLLDAQALGVPVIATRVGGIPEVVADGVTGRMVGPCQPEELAQAVFEALDRPQERACWAARALESVRAFSVDRMVERTLAEYQAVLEARSERAIP</sequence>